<protein>
    <submittedName>
        <fullName evidence="1">Uncharacterized protein</fullName>
    </submittedName>
</protein>
<evidence type="ECO:0000313" key="2">
    <source>
        <dbReference type="Proteomes" id="UP001172386"/>
    </source>
</evidence>
<keyword evidence="2" id="KW-1185">Reference proteome</keyword>
<gene>
    <name evidence="1" type="ORF">H2198_010176</name>
</gene>
<dbReference type="Proteomes" id="UP001172386">
    <property type="component" value="Unassembled WGS sequence"/>
</dbReference>
<name>A0ACC2ZSF1_9EURO</name>
<comment type="caution">
    <text evidence="1">The sequence shown here is derived from an EMBL/GenBank/DDBJ whole genome shotgun (WGS) entry which is preliminary data.</text>
</comment>
<proteinExistence type="predicted"/>
<dbReference type="EMBL" id="JAPDRQ010000334">
    <property type="protein sequence ID" value="KAJ9650517.1"/>
    <property type="molecule type" value="Genomic_DNA"/>
</dbReference>
<evidence type="ECO:0000313" key="1">
    <source>
        <dbReference type="EMBL" id="KAJ9650517.1"/>
    </source>
</evidence>
<reference evidence="1" key="1">
    <citation type="submission" date="2022-10" db="EMBL/GenBank/DDBJ databases">
        <title>Culturing micro-colonial fungi from biological soil crusts in the Mojave desert and describing Neophaeococcomyces mojavensis, and introducing the new genera and species Taxawa tesnikishii.</title>
        <authorList>
            <person name="Kurbessoian T."/>
            <person name="Stajich J.E."/>
        </authorList>
    </citation>
    <scope>NUCLEOTIDE SEQUENCE</scope>
    <source>
        <strain evidence="1">JES_112</strain>
    </source>
</reference>
<accession>A0ACC2ZSF1</accession>
<organism evidence="1 2">
    <name type="scientific">Neophaeococcomyces mojaviensis</name>
    <dbReference type="NCBI Taxonomy" id="3383035"/>
    <lineage>
        <taxon>Eukaryota</taxon>
        <taxon>Fungi</taxon>
        <taxon>Dikarya</taxon>
        <taxon>Ascomycota</taxon>
        <taxon>Pezizomycotina</taxon>
        <taxon>Eurotiomycetes</taxon>
        <taxon>Chaetothyriomycetidae</taxon>
        <taxon>Chaetothyriales</taxon>
        <taxon>Chaetothyriales incertae sedis</taxon>
        <taxon>Neophaeococcomyces</taxon>
    </lineage>
</organism>
<sequence length="172" mass="20424">MSDTLTQPMETLTDLRTLRAQRNEKLLGDRPPVQKEEARAAYDQSVSKDQQAIEERRQRLLDWAEKASPEQIEALQKKIQETDKARAESQPDNQHEQVAFQTVQQWRQQRQGEEHRPPMLTREQRMENGPGRLGYAEYARTAPKEAAFMKEYEKNFDWDKHEKQRQRNVFSQ</sequence>